<dbReference type="Proteomes" id="UP001552299">
    <property type="component" value="Unassembled WGS sequence"/>
</dbReference>
<keyword evidence="14" id="KW-1185">Reference proteome</keyword>
<organism evidence="13 14">
    <name type="scientific">Dendrobium thyrsiflorum</name>
    <name type="common">Pinecone-like raceme dendrobium</name>
    <name type="synonym">Orchid</name>
    <dbReference type="NCBI Taxonomy" id="117978"/>
    <lineage>
        <taxon>Eukaryota</taxon>
        <taxon>Viridiplantae</taxon>
        <taxon>Streptophyta</taxon>
        <taxon>Embryophyta</taxon>
        <taxon>Tracheophyta</taxon>
        <taxon>Spermatophyta</taxon>
        <taxon>Magnoliopsida</taxon>
        <taxon>Liliopsida</taxon>
        <taxon>Asparagales</taxon>
        <taxon>Orchidaceae</taxon>
        <taxon>Epidendroideae</taxon>
        <taxon>Malaxideae</taxon>
        <taxon>Dendrobiinae</taxon>
        <taxon>Dendrobium</taxon>
    </lineage>
</organism>
<sequence>MYGDFSLLLLARIRVPLLLDRLTGLAMVTRLILRSRWILNNRLPSISTEPLPVRAPGPAPAPALPPVEIATLHPFFKRNSSIGPKVSQLGVSCHAWNQRYFSTSQALVDSPALVEVPLAQTGEGIAECELLKWFVEEGDHVEEFQPLCEVQSDKATIEITSRFKGKVQQIICVPGDIVKVGETLLKILINEMESTSEDDDSDASSDLQLSELEPETSLNNQQNLGGVLATPSVRHLAKQYDININDIKGSGKDGRVLKEDVLNYTNSKGIGKELPFKSHVCAVNVDPFQERKTEFMASTQQWSYEDKVLPLRGFQRSMVKSMTVAAKVPHFYFMEEVKCNALVELKATLQKENTDHDVKHTFLPFLIKSLSMALNKYPLMNSSFSEESNEIILKGCHNIGVAMATPYGLVVPNIKKVQSHSIMEVTKELARLQQLALSNKLSTDDITGGTITLSNIGSIGGKFGSPILNLPESAIIAIGKIQKLPRFSDDDKVYPAYVTNVTIGADHRIVDGATVARFCNEWKLLIEKPELLLLHMR</sequence>
<dbReference type="InterPro" id="IPR000089">
    <property type="entry name" value="Biotin_lipoyl"/>
</dbReference>
<evidence type="ECO:0000313" key="13">
    <source>
        <dbReference type="EMBL" id="KAL0927995.1"/>
    </source>
</evidence>
<evidence type="ECO:0000256" key="7">
    <source>
        <dbReference type="ARBA" id="ARBA00023128"/>
    </source>
</evidence>
<comment type="cofactor">
    <cofactor evidence="1 10">
        <name>(R)-lipoate</name>
        <dbReference type="ChEBI" id="CHEBI:83088"/>
    </cofactor>
</comment>
<reference evidence="13 14" key="1">
    <citation type="journal article" date="2024" name="Plant Biotechnol. J.">
        <title>Dendrobium thyrsiflorum genome and its molecular insights into genes involved in important horticultural traits.</title>
        <authorList>
            <person name="Chen B."/>
            <person name="Wang J.Y."/>
            <person name="Zheng P.J."/>
            <person name="Li K.L."/>
            <person name="Liang Y.M."/>
            <person name="Chen X.F."/>
            <person name="Zhang C."/>
            <person name="Zhao X."/>
            <person name="He X."/>
            <person name="Zhang G.Q."/>
            <person name="Liu Z.J."/>
            <person name="Xu Q."/>
        </authorList>
    </citation>
    <scope>NUCLEOTIDE SEQUENCE [LARGE SCALE GENOMIC DNA]</scope>
    <source>
        <strain evidence="13">GZMU011</strain>
    </source>
</reference>
<dbReference type="GO" id="GO:0043754">
    <property type="term" value="F:dihydrolipoamide branched chain acyltransferase activity"/>
    <property type="evidence" value="ECO:0007669"/>
    <property type="project" value="UniProtKB-EC"/>
</dbReference>
<dbReference type="InterPro" id="IPR036625">
    <property type="entry name" value="E3-bd_dom_sf"/>
</dbReference>
<name>A0ABD0VTT7_DENTH</name>
<dbReference type="GO" id="GO:0005759">
    <property type="term" value="C:mitochondrial matrix"/>
    <property type="evidence" value="ECO:0007669"/>
    <property type="project" value="UniProtKB-SubCell"/>
</dbReference>
<dbReference type="Gene3D" id="2.40.50.100">
    <property type="match status" value="1"/>
</dbReference>
<dbReference type="InterPro" id="IPR050743">
    <property type="entry name" value="2-oxoacid_DH_E2_comp"/>
</dbReference>
<dbReference type="SUPFAM" id="SSF52777">
    <property type="entry name" value="CoA-dependent acyltransferases"/>
    <property type="match status" value="1"/>
</dbReference>
<dbReference type="PROSITE" id="PS50968">
    <property type="entry name" value="BIOTINYL_LIPOYL"/>
    <property type="match status" value="1"/>
</dbReference>
<keyword evidence="6" id="KW-0809">Transit peptide</keyword>
<dbReference type="InterPro" id="IPR004167">
    <property type="entry name" value="PSBD"/>
</dbReference>
<dbReference type="Gene3D" id="4.10.320.10">
    <property type="entry name" value="E3-binding domain"/>
    <property type="match status" value="1"/>
</dbReference>
<proteinExistence type="inferred from homology"/>
<evidence type="ECO:0000259" key="12">
    <source>
        <dbReference type="PROSITE" id="PS51826"/>
    </source>
</evidence>
<dbReference type="PANTHER" id="PTHR43178">
    <property type="entry name" value="DIHYDROLIPOAMIDE ACETYLTRANSFERASE COMPONENT OF PYRUVATE DEHYDROGENASE COMPLEX"/>
    <property type="match status" value="1"/>
</dbReference>
<evidence type="ECO:0000256" key="9">
    <source>
        <dbReference type="ARBA" id="ARBA00051775"/>
    </source>
</evidence>
<protein>
    <recommendedName>
        <fullName evidence="10">Dihydrolipoamide acetyltransferase component of pyruvate dehydrogenase complex</fullName>
        <ecNumber evidence="10">2.3.1.-</ecNumber>
    </recommendedName>
</protein>
<feature type="domain" description="Lipoyl-binding" evidence="11">
    <location>
        <begin position="111"/>
        <end position="188"/>
    </location>
</feature>
<dbReference type="Pfam" id="PF00198">
    <property type="entry name" value="2-oxoacid_dh"/>
    <property type="match status" value="1"/>
</dbReference>
<dbReference type="Pfam" id="PF02817">
    <property type="entry name" value="E3_binding"/>
    <property type="match status" value="1"/>
</dbReference>
<dbReference type="GO" id="GO:0005829">
    <property type="term" value="C:cytosol"/>
    <property type="evidence" value="ECO:0007669"/>
    <property type="project" value="UniProtKB-ARBA"/>
</dbReference>
<evidence type="ECO:0000256" key="4">
    <source>
        <dbReference type="ARBA" id="ARBA00022679"/>
    </source>
</evidence>
<dbReference type="Gene3D" id="3.30.559.10">
    <property type="entry name" value="Chloramphenicol acetyltransferase-like domain"/>
    <property type="match status" value="1"/>
</dbReference>
<comment type="subcellular location">
    <subcellularLocation>
        <location evidence="2">Mitochondrion matrix</location>
    </subcellularLocation>
</comment>
<evidence type="ECO:0000313" key="14">
    <source>
        <dbReference type="Proteomes" id="UP001552299"/>
    </source>
</evidence>
<dbReference type="CDD" id="cd06849">
    <property type="entry name" value="lipoyl_domain"/>
    <property type="match status" value="1"/>
</dbReference>
<comment type="similarity">
    <text evidence="3 10">Belongs to the 2-oxoacid dehydrogenase family.</text>
</comment>
<dbReference type="InterPro" id="IPR011053">
    <property type="entry name" value="Single_hybrid_motif"/>
</dbReference>
<comment type="caution">
    <text evidence="13">The sequence shown here is derived from an EMBL/GenBank/DDBJ whole genome shotgun (WGS) entry which is preliminary data.</text>
</comment>
<keyword evidence="5 10" id="KW-0450">Lipoyl</keyword>
<dbReference type="SUPFAM" id="SSF51230">
    <property type="entry name" value="Single hybrid motif"/>
    <property type="match status" value="1"/>
</dbReference>
<dbReference type="FunFam" id="3.30.559.10:FF:000007">
    <property type="entry name" value="Dihydrolipoamide acetyltransferase component of pyruvate dehydrogenase complex"/>
    <property type="match status" value="1"/>
</dbReference>
<dbReference type="AlphaFoldDB" id="A0ABD0VTT7"/>
<comment type="catalytic activity">
    <reaction evidence="9">
        <text>N(6)-[(R)-dihydrolipoyl]-L-lysyl-[protein] + 2-methylpropanoyl-CoA = N(6)-[(R)-S(8)-2-methylpropanoyldihydrolipoyl]-L-lysyl-[protein] + CoA</text>
        <dbReference type="Rhea" id="RHEA:18865"/>
        <dbReference type="Rhea" id="RHEA-COMP:10475"/>
        <dbReference type="Rhea" id="RHEA-COMP:10497"/>
        <dbReference type="ChEBI" id="CHEBI:57287"/>
        <dbReference type="ChEBI" id="CHEBI:57338"/>
        <dbReference type="ChEBI" id="CHEBI:83100"/>
        <dbReference type="ChEBI" id="CHEBI:83142"/>
        <dbReference type="EC" id="2.3.1.168"/>
    </reaction>
    <physiologicalReaction direction="left-to-right" evidence="9">
        <dbReference type="Rhea" id="RHEA:18866"/>
    </physiologicalReaction>
</comment>
<dbReference type="InterPro" id="IPR023213">
    <property type="entry name" value="CAT-like_dom_sf"/>
</dbReference>
<dbReference type="EC" id="2.3.1.-" evidence="10"/>
<dbReference type="SUPFAM" id="SSF47005">
    <property type="entry name" value="Peripheral subunit-binding domain of 2-oxo acid dehydrogenase complex"/>
    <property type="match status" value="1"/>
</dbReference>
<dbReference type="EMBL" id="JANQDX010000002">
    <property type="protein sequence ID" value="KAL0927995.1"/>
    <property type="molecule type" value="Genomic_DNA"/>
</dbReference>
<accession>A0ABD0VTT7</accession>
<dbReference type="PANTHER" id="PTHR43178:SF14">
    <property type="entry name" value="LIPOAMIDE ACYLTRANSFERASE COMPONENT OF BRANCHED-CHAIN ALPHA-KETO ACID DEHYDROGENASE COMPLEX, MITOCHONDRIAL"/>
    <property type="match status" value="1"/>
</dbReference>
<evidence type="ECO:0000256" key="5">
    <source>
        <dbReference type="ARBA" id="ARBA00022823"/>
    </source>
</evidence>
<evidence type="ECO:0000259" key="11">
    <source>
        <dbReference type="PROSITE" id="PS50968"/>
    </source>
</evidence>
<keyword evidence="4 10" id="KW-0808">Transferase</keyword>
<dbReference type="FunFam" id="4.10.320.10:FF:000002">
    <property type="entry name" value="Dihydrolipoamide acetyltransferase component of pyruvate dehydrogenase complex"/>
    <property type="match status" value="1"/>
</dbReference>
<evidence type="ECO:0000256" key="8">
    <source>
        <dbReference type="ARBA" id="ARBA00023315"/>
    </source>
</evidence>
<keyword evidence="7" id="KW-0496">Mitochondrion</keyword>
<evidence type="ECO:0000256" key="1">
    <source>
        <dbReference type="ARBA" id="ARBA00001938"/>
    </source>
</evidence>
<evidence type="ECO:0000256" key="3">
    <source>
        <dbReference type="ARBA" id="ARBA00007317"/>
    </source>
</evidence>
<keyword evidence="8 10" id="KW-0012">Acyltransferase</keyword>
<evidence type="ECO:0000256" key="10">
    <source>
        <dbReference type="RuleBase" id="RU003423"/>
    </source>
</evidence>
<feature type="domain" description="Peripheral subunit-binding (PSBD)" evidence="12">
    <location>
        <begin position="228"/>
        <end position="265"/>
    </location>
</feature>
<dbReference type="InterPro" id="IPR003016">
    <property type="entry name" value="2-oxoA_DH_lipoyl-BS"/>
</dbReference>
<evidence type="ECO:0000256" key="6">
    <source>
        <dbReference type="ARBA" id="ARBA00022946"/>
    </source>
</evidence>
<evidence type="ECO:0000256" key="2">
    <source>
        <dbReference type="ARBA" id="ARBA00004305"/>
    </source>
</evidence>
<dbReference type="PROSITE" id="PS51826">
    <property type="entry name" value="PSBD"/>
    <property type="match status" value="1"/>
</dbReference>
<dbReference type="Pfam" id="PF00364">
    <property type="entry name" value="Biotin_lipoyl"/>
    <property type="match status" value="1"/>
</dbReference>
<dbReference type="InterPro" id="IPR001078">
    <property type="entry name" value="2-oxoacid_DH_actylTfrase"/>
</dbReference>
<gene>
    <name evidence="13" type="ORF">M5K25_002225</name>
</gene>
<dbReference type="FunFam" id="2.40.50.100:FF:000013">
    <property type="entry name" value="Dihydrolipoamide acetyltransferase component of pyruvate dehydrogenase complex"/>
    <property type="match status" value="1"/>
</dbReference>
<dbReference type="PROSITE" id="PS00189">
    <property type="entry name" value="LIPOYL"/>
    <property type="match status" value="1"/>
</dbReference>